<evidence type="ECO:0000256" key="4">
    <source>
        <dbReference type="ARBA" id="ARBA00022741"/>
    </source>
</evidence>
<keyword evidence="6" id="KW-0228">DNA excision</keyword>
<evidence type="ECO:0000256" key="9">
    <source>
        <dbReference type="ARBA" id="ARBA00023125"/>
    </source>
</evidence>
<dbReference type="GO" id="GO:0004518">
    <property type="term" value="F:nuclease activity"/>
    <property type="evidence" value="ECO:0007669"/>
    <property type="project" value="UniProtKB-KW"/>
</dbReference>
<dbReference type="GO" id="GO:0005524">
    <property type="term" value="F:ATP binding"/>
    <property type="evidence" value="ECO:0007669"/>
    <property type="project" value="UniProtKB-KW"/>
</dbReference>
<dbReference type="Gene3D" id="1.10.8.280">
    <property type="entry name" value="ABC transporter ATPase domain-like"/>
    <property type="match status" value="1"/>
</dbReference>
<dbReference type="InterPro" id="IPR003439">
    <property type="entry name" value="ABC_transporter-like_ATP-bd"/>
</dbReference>
<dbReference type="InterPro" id="IPR027417">
    <property type="entry name" value="P-loop_NTPase"/>
</dbReference>
<dbReference type="InterPro" id="IPR017871">
    <property type="entry name" value="ABC_transporter-like_CS"/>
</dbReference>
<dbReference type="Gene3D" id="1.20.1580.10">
    <property type="entry name" value="ABC transporter ATPase like domain"/>
    <property type="match status" value="2"/>
</dbReference>
<dbReference type="GO" id="GO:0006281">
    <property type="term" value="P:DNA repair"/>
    <property type="evidence" value="ECO:0007669"/>
    <property type="project" value="UniProtKB-KW"/>
</dbReference>
<accession>A0A9X2EG68</accession>
<comment type="subcellular location">
    <subcellularLocation>
        <location evidence="1">Cytoplasm</location>
    </subcellularLocation>
</comment>
<comment type="caution">
    <text evidence="15">The sequence shown here is derived from an EMBL/GenBank/DDBJ whole genome shotgun (WGS) entry which is preliminary data.</text>
</comment>
<dbReference type="AlphaFoldDB" id="A0A9X2EG68"/>
<evidence type="ECO:0000256" key="12">
    <source>
        <dbReference type="ARBA" id="ARBA00039316"/>
    </source>
</evidence>
<dbReference type="EMBL" id="JAMRXG010000020">
    <property type="protein sequence ID" value="MCM6778248.1"/>
    <property type="molecule type" value="Genomic_DNA"/>
</dbReference>
<evidence type="ECO:0000256" key="8">
    <source>
        <dbReference type="ARBA" id="ARBA00022881"/>
    </source>
</evidence>
<name>A0A9X2EG68_9NOCA</name>
<evidence type="ECO:0000256" key="10">
    <source>
        <dbReference type="ARBA" id="ARBA00023204"/>
    </source>
</evidence>
<evidence type="ECO:0000256" key="1">
    <source>
        <dbReference type="ARBA" id="ARBA00004496"/>
    </source>
</evidence>
<keyword evidence="5" id="KW-0227">DNA damage</keyword>
<dbReference type="SUPFAM" id="SSF52540">
    <property type="entry name" value="P-loop containing nucleoside triphosphate hydrolases"/>
    <property type="match status" value="2"/>
</dbReference>
<evidence type="ECO:0000256" key="11">
    <source>
        <dbReference type="ARBA" id="ARBA00038000"/>
    </source>
</evidence>
<keyword evidence="3" id="KW-0677">Repeat</keyword>
<evidence type="ECO:0000259" key="14">
    <source>
        <dbReference type="PROSITE" id="PS50893"/>
    </source>
</evidence>
<feature type="domain" description="ABC transporter" evidence="14">
    <location>
        <begin position="436"/>
        <end position="743"/>
    </location>
</feature>
<comment type="similarity">
    <text evidence="11">Belongs to the ABC transporter superfamily. UvrA family.</text>
</comment>
<keyword evidence="2" id="KW-0963">Cytoplasm</keyword>
<evidence type="ECO:0000256" key="13">
    <source>
        <dbReference type="ARBA" id="ARBA00042156"/>
    </source>
</evidence>
<dbReference type="RefSeq" id="WP_251917720.1">
    <property type="nucleotide sequence ID" value="NZ_JAMRXG010000020.1"/>
</dbReference>
<dbReference type="GO" id="GO:0016887">
    <property type="term" value="F:ATP hydrolysis activity"/>
    <property type="evidence" value="ECO:0007669"/>
    <property type="project" value="InterPro"/>
</dbReference>
<evidence type="ECO:0000256" key="2">
    <source>
        <dbReference type="ARBA" id="ARBA00022490"/>
    </source>
</evidence>
<keyword evidence="16" id="KW-1185">Reference proteome</keyword>
<evidence type="ECO:0000256" key="7">
    <source>
        <dbReference type="ARBA" id="ARBA00022840"/>
    </source>
</evidence>
<organism evidence="15 16">
    <name type="scientific">Nocardia pulmonis</name>
    <dbReference type="NCBI Taxonomy" id="2951408"/>
    <lineage>
        <taxon>Bacteria</taxon>
        <taxon>Bacillati</taxon>
        <taxon>Actinomycetota</taxon>
        <taxon>Actinomycetes</taxon>
        <taxon>Mycobacteriales</taxon>
        <taxon>Nocardiaceae</taxon>
        <taxon>Nocardia</taxon>
    </lineage>
</organism>
<evidence type="ECO:0000256" key="6">
    <source>
        <dbReference type="ARBA" id="ARBA00022769"/>
    </source>
</evidence>
<keyword evidence="7" id="KW-0067">ATP-binding</keyword>
<dbReference type="PANTHER" id="PTHR43152:SF3">
    <property type="entry name" value="UVRABC SYSTEM PROTEIN A"/>
    <property type="match status" value="1"/>
</dbReference>
<proteinExistence type="inferred from homology"/>
<keyword evidence="4" id="KW-0547">Nucleotide-binding</keyword>
<dbReference type="GO" id="GO:0005737">
    <property type="term" value="C:cytoplasm"/>
    <property type="evidence" value="ECO:0007669"/>
    <property type="project" value="UniProtKB-SubCell"/>
</dbReference>
<dbReference type="PANTHER" id="PTHR43152">
    <property type="entry name" value="UVRABC SYSTEM PROTEIN A"/>
    <property type="match status" value="1"/>
</dbReference>
<dbReference type="Gene3D" id="3.40.50.300">
    <property type="entry name" value="P-loop containing nucleotide triphosphate hydrolases"/>
    <property type="match status" value="2"/>
</dbReference>
<dbReference type="CDD" id="cd03270">
    <property type="entry name" value="ABC_UvrA_I"/>
    <property type="match status" value="1"/>
</dbReference>
<reference evidence="15" key="1">
    <citation type="submission" date="2022-06" db="EMBL/GenBank/DDBJ databases">
        <title>Novel species in genus nocardia.</title>
        <authorList>
            <person name="Li F."/>
        </authorList>
    </citation>
    <scope>NUCLEOTIDE SEQUENCE</scope>
    <source>
        <strain evidence="15">CDC141</strain>
    </source>
</reference>
<evidence type="ECO:0000313" key="16">
    <source>
        <dbReference type="Proteomes" id="UP001139157"/>
    </source>
</evidence>
<dbReference type="PROSITE" id="PS50893">
    <property type="entry name" value="ABC_TRANSPORTER_2"/>
    <property type="match status" value="1"/>
</dbReference>
<protein>
    <recommendedName>
        <fullName evidence="12">UvrABC system protein A</fullName>
    </recommendedName>
    <alternativeName>
        <fullName evidence="13">Excinuclease ABC subunit A</fullName>
    </alternativeName>
</protein>
<dbReference type="InterPro" id="IPR003593">
    <property type="entry name" value="AAA+_ATPase"/>
</dbReference>
<gene>
    <name evidence="15" type="ORF">NDR86_32650</name>
</gene>
<evidence type="ECO:0000256" key="3">
    <source>
        <dbReference type="ARBA" id="ARBA00022737"/>
    </source>
</evidence>
<keyword evidence="9" id="KW-0238">DNA-binding</keyword>
<dbReference type="GO" id="GO:0003677">
    <property type="term" value="F:DNA binding"/>
    <property type="evidence" value="ECO:0007669"/>
    <property type="project" value="UniProtKB-KW"/>
</dbReference>
<dbReference type="PROSITE" id="PS00211">
    <property type="entry name" value="ABC_TRANSPORTER_1"/>
    <property type="match status" value="2"/>
</dbReference>
<evidence type="ECO:0000313" key="15">
    <source>
        <dbReference type="EMBL" id="MCM6778248.1"/>
    </source>
</evidence>
<dbReference type="SMART" id="SM00382">
    <property type="entry name" value="AAA"/>
    <property type="match status" value="2"/>
</dbReference>
<sequence>MEIVIDGAREHNLKNVSLSVPKDTVTVFTGVSGSGKSSLVFGTVAVESQRQLGETFTTFVRARMPHYEKPDVDRIEGLTTAVVVDQKPIGGNARSTVGTATDIYSIIRVLFSRAGEPSAGMATAYSFNTPEGACPRCDGLGRTTTVDLDAMIDRSLSLNQGALRFPLFAVGTVQWQMFAASGLFDLDKPVAEYSETEWDNLVHGPREGSEPTRSGPWTSYEGLLDKFHRLYLNRDLSTLSARTRKALEQCTTQGVCPLCRGARLNRAALRTRINGHTIDDYAIMEVAELVEVLGKIDHPLGTPLAEQAIAGLRRLVDIGLGYLNLGRETTTLSGGEAQRLKMVRFLGSSLTGMTYIFDEPSVGLHPRDVGRMNTLLKQLRDKGNTVLVVEHDRDVIAVADHLVDMGPAAGVHGGEIVYTGDYAGLCAADTATGRALRRRGAVKSEFRTPTGYLRVEHANLHNLRDVSVDVPTGALTVFTGVAGSGKSTLVTEVFAAEHPESVVVDQAGLGISPRSTPVSHLGVMDRIRKAFADANGVDAGLFSFNSKGACRGCGGRGEITADMAFMDPVTTSCERCHGNRYDPDVLAYTLGGKTIVDVLALTAEEAAQLFPDRTIRRGISSLVDVGLGYLTLGQPLSTLSGGERQRLKLAGELGKSGGIYILDEPTTGLHMSDIDTLLNLLDRLVDAGNTVLVVEHDLDVIEHADHIIDLGPGGGRHGGRIVFEGTPAELLEARNSHTAEYVRRDLDRGMSAPGA</sequence>
<keyword evidence="8" id="KW-0267">Excision nuclease</keyword>
<evidence type="ECO:0000256" key="5">
    <source>
        <dbReference type="ARBA" id="ARBA00022763"/>
    </source>
</evidence>
<dbReference type="Proteomes" id="UP001139157">
    <property type="component" value="Unassembled WGS sequence"/>
</dbReference>
<keyword evidence="10" id="KW-0234">DNA repair</keyword>